<dbReference type="NCBIfam" id="TIGR00621">
    <property type="entry name" value="ssb"/>
    <property type="match status" value="1"/>
</dbReference>
<keyword evidence="4" id="KW-1185">Reference proteome</keyword>
<dbReference type="CDD" id="cd04496">
    <property type="entry name" value="SSB_OBF"/>
    <property type="match status" value="1"/>
</dbReference>
<dbReference type="EMBL" id="JAULSU010000003">
    <property type="protein sequence ID" value="KAK0623089.1"/>
    <property type="molecule type" value="Genomic_DNA"/>
</dbReference>
<dbReference type="InterPro" id="IPR012340">
    <property type="entry name" value="NA-bd_OB-fold"/>
</dbReference>
<dbReference type="InterPro" id="IPR011344">
    <property type="entry name" value="ssDNA-bd"/>
</dbReference>
<comment type="caution">
    <text evidence="3">The sequence shown here is derived from an EMBL/GenBank/DDBJ whole genome shotgun (WGS) entry which is preliminary data.</text>
</comment>
<name>A0AA40C352_9PEZI</name>
<keyword evidence="1 2" id="KW-0238">DNA-binding</keyword>
<evidence type="ECO:0000313" key="3">
    <source>
        <dbReference type="EMBL" id="KAK0623089.1"/>
    </source>
</evidence>
<dbReference type="InterPro" id="IPR000424">
    <property type="entry name" value="Primosome_PriB/ssb"/>
</dbReference>
<dbReference type="SUPFAM" id="SSF50249">
    <property type="entry name" value="Nucleic acid-binding proteins"/>
    <property type="match status" value="1"/>
</dbReference>
<organism evidence="3 4">
    <name type="scientific">Immersiella caudata</name>
    <dbReference type="NCBI Taxonomy" id="314043"/>
    <lineage>
        <taxon>Eukaryota</taxon>
        <taxon>Fungi</taxon>
        <taxon>Dikarya</taxon>
        <taxon>Ascomycota</taxon>
        <taxon>Pezizomycotina</taxon>
        <taxon>Sordariomycetes</taxon>
        <taxon>Sordariomycetidae</taxon>
        <taxon>Sordariales</taxon>
        <taxon>Lasiosphaeriaceae</taxon>
        <taxon>Immersiella</taxon>
    </lineage>
</organism>
<proteinExistence type="predicted"/>
<dbReference type="Proteomes" id="UP001175000">
    <property type="component" value="Unassembled WGS sequence"/>
</dbReference>
<dbReference type="Pfam" id="PF00436">
    <property type="entry name" value="SSB"/>
    <property type="match status" value="1"/>
</dbReference>
<evidence type="ECO:0000256" key="2">
    <source>
        <dbReference type="PROSITE-ProRule" id="PRU00252"/>
    </source>
</evidence>
<dbReference type="AlphaFoldDB" id="A0AA40C352"/>
<protein>
    <submittedName>
        <fullName evidence="3">SsDNA binding protein</fullName>
    </submittedName>
</protein>
<gene>
    <name evidence="3" type="ORF">B0T14DRAFT_515263</name>
</gene>
<dbReference type="PROSITE" id="PS50935">
    <property type="entry name" value="SSB"/>
    <property type="match status" value="1"/>
</dbReference>
<dbReference type="GO" id="GO:0042645">
    <property type="term" value="C:mitochondrial nucleoid"/>
    <property type="evidence" value="ECO:0007669"/>
    <property type="project" value="TreeGrafter"/>
</dbReference>
<dbReference type="PANTHER" id="PTHR10302:SF0">
    <property type="entry name" value="SINGLE-STRANDED DNA-BINDING PROTEIN, MITOCHONDRIAL"/>
    <property type="match status" value="1"/>
</dbReference>
<dbReference type="GO" id="GO:0003697">
    <property type="term" value="F:single-stranded DNA binding"/>
    <property type="evidence" value="ECO:0007669"/>
    <property type="project" value="InterPro"/>
</dbReference>
<dbReference type="PANTHER" id="PTHR10302">
    <property type="entry name" value="SINGLE-STRANDED DNA-BINDING PROTEIN"/>
    <property type="match status" value="1"/>
</dbReference>
<evidence type="ECO:0000256" key="1">
    <source>
        <dbReference type="ARBA" id="ARBA00023125"/>
    </source>
</evidence>
<accession>A0AA40C352</accession>
<evidence type="ECO:0000313" key="4">
    <source>
        <dbReference type="Proteomes" id="UP001175000"/>
    </source>
</evidence>
<sequence length="139" mass="15127">MSAFLRTASRTSAVRTATRAFSTTTPRPVARITIVGNLAGPPELQATSTGNEILRYAVASSSGSRDNRTTSWFNVTSFEQAGPRRDYLQSIPKGALVYVEGDATMSSYTDAEGKPRKALNIVQRHLEVLRRPADHSGQE</sequence>
<dbReference type="GO" id="GO:0006264">
    <property type="term" value="P:mitochondrial DNA replication"/>
    <property type="evidence" value="ECO:0007669"/>
    <property type="project" value="TreeGrafter"/>
</dbReference>
<dbReference type="Gene3D" id="2.40.50.140">
    <property type="entry name" value="Nucleic acid-binding proteins"/>
    <property type="match status" value="1"/>
</dbReference>
<reference evidence="3" key="1">
    <citation type="submission" date="2023-06" db="EMBL/GenBank/DDBJ databases">
        <title>Genome-scale phylogeny and comparative genomics of the fungal order Sordariales.</title>
        <authorList>
            <consortium name="Lawrence Berkeley National Laboratory"/>
            <person name="Hensen N."/>
            <person name="Bonometti L."/>
            <person name="Westerberg I."/>
            <person name="Brannstrom I.O."/>
            <person name="Guillou S."/>
            <person name="Cros-Aarteil S."/>
            <person name="Calhoun S."/>
            <person name="Haridas S."/>
            <person name="Kuo A."/>
            <person name="Mondo S."/>
            <person name="Pangilinan J."/>
            <person name="Riley R."/>
            <person name="Labutti K."/>
            <person name="Andreopoulos B."/>
            <person name="Lipzen A."/>
            <person name="Chen C."/>
            <person name="Yanf M."/>
            <person name="Daum C."/>
            <person name="Ng V."/>
            <person name="Clum A."/>
            <person name="Steindorff A."/>
            <person name="Ohm R."/>
            <person name="Martin F."/>
            <person name="Silar P."/>
            <person name="Natvig D."/>
            <person name="Lalanne C."/>
            <person name="Gautier V."/>
            <person name="Ament-Velasquez S.L."/>
            <person name="Kruys A."/>
            <person name="Hutchinson M.I."/>
            <person name="Powell A.J."/>
            <person name="Barry K."/>
            <person name="Miller A.N."/>
            <person name="Grigoriev I.V."/>
            <person name="Debuchy R."/>
            <person name="Gladieux P."/>
            <person name="Thoren M.H."/>
            <person name="Johannesson H."/>
        </authorList>
    </citation>
    <scope>NUCLEOTIDE SEQUENCE</scope>
    <source>
        <strain evidence="3">CBS 606.72</strain>
    </source>
</reference>